<feature type="non-terminal residue" evidence="4">
    <location>
        <position position="77"/>
    </location>
</feature>
<reference evidence="4" key="1">
    <citation type="journal article" date="2020" name="Stud. Mycol.">
        <title>101 Dothideomycetes genomes: a test case for predicting lifestyles and emergence of pathogens.</title>
        <authorList>
            <person name="Haridas S."/>
            <person name="Albert R."/>
            <person name="Binder M."/>
            <person name="Bloem J."/>
            <person name="Labutti K."/>
            <person name="Salamov A."/>
            <person name="Andreopoulos B."/>
            <person name="Baker S."/>
            <person name="Barry K."/>
            <person name="Bills G."/>
            <person name="Bluhm B."/>
            <person name="Cannon C."/>
            <person name="Castanera R."/>
            <person name="Culley D."/>
            <person name="Daum C."/>
            <person name="Ezra D."/>
            <person name="Gonzalez J."/>
            <person name="Henrissat B."/>
            <person name="Kuo A."/>
            <person name="Liang C."/>
            <person name="Lipzen A."/>
            <person name="Lutzoni F."/>
            <person name="Magnuson J."/>
            <person name="Mondo S."/>
            <person name="Nolan M."/>
            <person name="Ohm R."/>
            <person name="Pangilinan J."/>
            <person name="Park H.-J."/>
            <person name="Ramirez L."/>
            <person name="Alfaro M."/>
            <person name="Sun H."/>
            <person name="Tritt A."/>
            <person name="Yoshinaga Y."/>
            <person name="Zwiers L.-H."/>
            <person name="Turgeon B."/>
            <person name="Goodwin S."/>
            <person name="Spatafora J."/>
            <person name="Crous P."/>
            <person name="Grigoriev I."/>
        </authorList>
    </citation>
    <scope>NUCLEOTIDE SEQUENCE</scope>
    <source>
        <strain evidence="4">CBS 627.86</strain>
    </source>
</reference>
<gene>
    <name evidence="4" type="ORF">BDV96DRAFT_457479</name>
</gene>
<evidence type="ECO:0000256" key="2">
    <source>
        <dbReference type="ARBA" id="ARBA00022737"/>
    </source>
</evidence>
<dbReference type="InterPro" id="IPR020472">
    <property type="entry name" value="WD40_PAC1"/>
</dbReference>
<dbReference type="OrthoDB" id="538223at2759"/>
<keyword evidence="1 3" id="KW-0853">WD repeat</keyword>
<sequence length="77" mass="8535">QTLEGHSDSVHSVAFSHDSTRLASASHDGTVRIWDARSGACLQKLEGHSEWVRSVTFSYDSMRLVSASDDNTVKIWD</sequence>
<name>A0A6A5Z8L5_9PLEO</name>
<dbReference type="InterPro" id="IPR015943">
    <property type="entry name" value="WD40/YVTN_repeat-like_dom_sf"/>
</dbReference>
<evidence type="ECO:0000313" key="5">
    <source>
        <dbReference type="Proteomes" id="UP000799770"/>
    </source>
</evidence>
<dbReference type="PROSITE" id="PS00678">
    <property type="entry name" value="WD_REPEATS_1"/>
    <property type="match status" value="1"/>
</dbReference>
<dbReference type="PANTHER" id="PTHR19879:SF9">
    <property type="entry name" value="TRANSCRIPTION INITIATION FACTOR TFIID SUBUNIT 5"/>
    <property type="match status" value="1"/>
</dbReference>
<evidence type="ECO:0000256" key="1">
    <source>
        <dbReference type="ARBA" id="ARBA00022574"/>
    </source>
</evidence>
<organism evidence="4 5">
    <name type="scientific">Lophiotrema nucula</name>
    <dbReference type="NCBI Taxonomy" id="690887"/>
    <lineage>
        <taxon>Eukaryota</taxon>
        <taxon>Fungi</taxon>
        <taxon>Dikarya</taxon>
        <taxon>Ascomycota</taxon>
        <taxon>Pezizomycotina</taxon>
        <taxon>Dothideomycetes</taxon>
        <taxon>Pleosporomycetidae</taxon>
        <taxon>Pleosporales</taxon>
        <taxon>Lophiotremataceae</taxon>
        <taxon>Lophiotrema</taxon>
    </lineage>
</organism>
<dbReference type="Pfam" id="PF00400">
    <property type="entry name" value="WD40"/>
    <property type="match status" value="2"/>
</dbReference>
<protein>
    <submittedName>
        <fullName evidence="4">WD40-repeat-containing domain protein</fullName>
    </submittedName>
</protein>
<feature type="repeat" description="WD" evidence="3">
    <location>
        <begin position="45"/>
        <end position="77"/>
    </location>
</feature>
<dbReference type="InterPro" id="IPR001680">
    <property type="entry name" value="WD40_rpt"/>
</dbReference>
<dbReference type="PANTHER" id="PTHR19879">
    <property type="entry name" value="TRANSCRIPTION INITIATION FACTOR TFIID"/>
    <property type="match status" value="1"/>
</dbReference>
<dbReference type="PROSITE" id="PS50294">
    <property type="entry name" value="WD_REPEATS_REGION"/>
    <property type="match status" value="2"/>
</dbReference>
<dbReference type="AlphaFoldDB" id="A0A6A5Z8L5"/>
<feature type="non-terminal residue" evidence="4">
    <location>
        <position position="1"/>
    </location>
</feature>
<dbReference type="SMART" id="SM00320">
    <property type="entry name" value="WD40"/>
    <property type="match status" value="2"/>
</dbReference>
<keyword evidence="2" id="KW-0677">Repeat</keyword>
<evidence type="ECO:0000256" key="3">
    <source>
        <dbReference type="PROSITE-ProRule" id="PRU00221"/>
    </source>
</evidence>
<dbReference type="PROSITE" id="PS50082">
    <property type="entry name" value="WD_REPEATS_2"/>
    <property type="match status" value="2"/>
</dbReference>
<accession>A0A6A5Z8L5</accession>
<keyword evidence="5" id="KW-1185">Reference proteome</keyword>
<evidence type="ECO:0000313" key="4">
    <source>
        <dbReference type="EMBL" id="KAF2115879.1"/>
    </source>
</evidence>
<dbReference type="InterPro" id="IPR036322">
    <property type="entry name" value="WD40_repeat_dom_sf"/>
</dbReference>
<dbReference type="SUPFAM" id="SSF50978">
    <property type="entry name" value="WD40 repeat-like"/>
    <property type="match status" value="1"/>
</dbReference>
<feature type="repeat" description="WD" evidence="3">
    <location>
        <begin position="3"/>
        <end position="44"/>
    </location>
</feature>
<dbReference type="Gene3D" id="2.130.10.10">
    <property type="entry name" value="YVTN repeat-like/Quinoprotein amine dehydrogenase"/>
    <property type="match status" value="1"/>
</dbReference>
<dbReference type="InterPro" id="IPR019775">
    <property type="entry name" value="WD40_repeat_CS"/>
</dbReference>
<dbReference type="PRINTS" id="PR00320">
    <property type="entry name" value="GPROTEINBRPT"/>
</dbReference>
<dbReference type="EMBL" id="ML977322">
    <property type="protein sequence ID" value="KAF2115879.1"/>
    <property type="molecule type" value="Genomic_DNA"/>
</dbReference>
<dbReference type="Proteomes" id="UP000799770">
    <property type="component" value="Unassembled WGS sequence"/>
</dbReference>
<proteinExistence type="predicted"/>